<accession>A0ABQ8JIT5</accession>
<gene>
    <name evidence="2" type="ORF">DERP_003194</name>
</gene>
<organism evidence="2 3">
    <name type="scientific">Dermatophagoides pteronyssinus</name>
    <name type="common">European house dust mite</name>
    <dbReference type="NCBI Taxonomy" id="6956"/>
    <lineage>
        <taxon>Eukaryota</taxon>
        <taxon>Metazoa</taxon>
        <taxon>Ecdysozoa</taxon>
        <taxon>Arthropoda</taxon>
        <taxon>Chelicerata</taxon>
        <taxon>Arachnida</taxon>
        <taxon>Acari</taxon>
        <taxon>Acariformes</taxon>
        <taxon>Sarcoptiformes</taxon>
        <taxon>Astigmata</taxon>
        <taxon>Psoroptidia</taxon>
        <taxon>Analgoidea</taxon>
        <taxon>Pyroglyphidae</taxon>
        <taxon>Dermatophagoidinae</taxon>
        <taxon>Dermatophagoides</taxon>
    </lineage>
</organism>
<protein>
    <submittedName>
        <fullName evidence="2">Uncharacterized protein</fullName>
    </submittedName>
</protein>
<feature type="transmembrane region" description="Helical" evidence="1">
    <location>
        <begin position="75"/>
        <end position="94"/>
    </location>
</feature>
<proteinExistence type="predicted"/>
<keyword evidence="1" id="KW-1133">Transmembrane helix</keyword>
<reference evidence="2 3" key="1">
    <citation type="journal article" date="2018" name="J. Allergy Clin. Immunol.">
        <title>High-quality assembly of Dermatophagoides pteronyssinus genome and transcriptome reveals a wide range of novel allergens.</title>
        <authorList>
            <person name="Liu X.Y."/>
            <person name="Yang K.Y."/>
            <person name="Wang M.Q."/>
            <person name="Kwok J.S."/>
            <person name="Zeng X."/>
            <person name="Yang Z."/>
            <person name="Xiao X.J."/>
            <person name="Lau C.P."/>
            <person name="Li Y."/>
            <person name="Huang Z.M."/>
            <person name="Ba J.G."/>
            <person name="Yim A.K."/>
            <person name="Ouyang C.Y."/>
            <person name="Ngai S.M."/>
            <person name="Chan T.F."/>
            <person name="Leung E.L."/>
            <person name="Liu L."/>
            <person name="Liu Z.G."/>
            <person name="Tsui S.K."/>
        </authorList>
    </citation>
    <scope>NUCLEOTIDE SEQUENCE [LARGE SCALE GENOMIC DNA]</scope>
    <source>
        <strain evidence="2">Derp</strain>
    </source>
</reference>
<evidence type="ECO:0000313" key="2">
    <source>
        <dbReference type="EMBL" id="KAH9422518.1"/>
    </source>
</evidence>
<dbReference type="EMBL" id="NJHN03000036">
    <property type="protein sequence ID" value="KAH9422518.1"/>
    <property type="molecule type" value="Genomic_DNA"/>
</dbReference>
<reference evidence="2 3" key="2">
    <citation type="journal article" date="2022" name="Mol. Biol. Evol.">
        <title>Comparative Genomics Reveals Insights into the Divergent Evolution of Astigmatic Mites and Household Pest Adaptations.</title>
        <authorList>
            <person name="Xiong Q."/>
            <person name="Wan A.T."/>
            <person name="Liu X."/>
            <person name="Fung C.S."/>
            <person name="Xiao X."/>
            <person name="Malainual N."/>
            <person name="Hou J."/>
            <person name="Wang L."/>
            <person name="Wang M."/>
            <person name="Yang K.Y."/>
            <person name="Cui Y."/>
            <person name="Leung E.L."/>
            <person name="Nong W."/>
            <person name="Shin S.K."/>
            <person name="Au S.W."/>
            <person name="Jeong K.Y."/>
            <person name="Chew F.T."/>
            <person name="Hui J.H."/>
            <person name="Leung T.F."/>
            <person name="Tungtrongchitr A."/>
            <person name="Zhong N."/>
            <person name="Liu Z."/>
            <person name="Tsui S.K."/>
        </authorList>
    </citation>
    <scope>NUCLEOTIDE SEQUENCE [LARGE SCALE GENOMIC DNA]</scope>
    <source>
        <strain evidence="2">Derp</strain>
    </source>
</reference>
<sequence>MFLLFFSSLKRLSIKRNRISFNDVFIDCSNVVEPSFVERCDDNCIVSFRLDISNSVGLDFVIHVPFIISTISNTVILPTGICSGFSTVFLNILFKVLPTKR</sequence>
<keyword evidence="1" id="KW-0472">Membrane</keyword>
<comment type="caution">
    <text evidence="2">The sequence shown here is derived from an EMBL/GenBank/DDBJ whole genome shotgun (WGS) entry which is preliminary data.</text>
</comment>
<evidence type="ECO:0000256" key="1">
    <source>
        <dbReference type="SAM" id="Phobius"/>
    </source>
</evidence>
<evidence type="ECO:0000313" key="3">
    <source>
        <dbReference type="Proteomes" id="UP000887458"/>
    </source>
</evidence>
<dbReference type="Proteomes" id="UP000887458">
    <property type="component" value="Unassembled WGS sequence"/>
</dbReference>
<name>A0ABQ8JIT5_DERPT</name>
<keyword evidence="3" id="KW-1185">Reference proteome</keyword>
<keyword evidence="1" id="KW-0812">Transmembrane</keyword>